<dbReference type="PRINTS" id="PR01434">
    <property type="entry name" value="NADHDHGNASE5"/>
</dbReference>
<feature type="region of interest" description="Disordered" evidence="10">
    <location>
        <begin position="961"/>
        <end position="1009"/>
    </location>
</feature>
<evidence type="ECO:0000259" key="14">
    <source>
        <dbReference type="Pfam" id="PF04039"/>
    </source>
</evidence>
<dbReference type="PANTHER" id="PTHR43373:SF1">
    <property type="entry name" value="NA(+)_H(+) ANTIPORTER SUBUNIT A"/>
    <property type="match status" value="1"/>
</dbReference>
<dbReference type="Gene3D" id="1.20.120.1200">
    <property type="entry name" value="NADH-ubiquinone/plastoquinone oxidoreductase chain 6, subunit NuoJ"/>
    <property type="match status" value="1"/>
</dbReference>
<name>A0A7G7CRH1_9CORY</name>
<feature type="domain" description="MrpA C-terminal/MbhD" evidence="15">
    <location>
        <begin position="627"/>
        <end position="691"/>
    </location>
</feature>
<feature type="compositionally biased region" description="Basic residues" evidence="10">
    <location>
        <begin position="969"/>
        <end position="984"/>
    </location>
</feature>
<feature type="transmembrane region" description="Helical" evidence="11">
    <location>
        <begin position="822"/>
        <end position="841"/>
    </location>
</feature>
<dbReference type="InterPro" id="IPR050616">
    <property type="entry name" value="CPA3_Na-H_Antiporter_A"/>
</dbReference>
<dbReference type="GO" id="GO:0015297">
    <property type="term" value="F:antiporter activity"/>
    <property type="evidence" value="ECO:0007669"/>
    <property type="project" value="UniProtKB-KW"/>
</dbReference>
<evidence type="ECO:0000256" key="11">
    <source>
        <dbReference type="SAM" id="Phobius"/>
    </source>
</evidence>
<feature type="domain" description="MrpA C-terminal/MbhE" evidence="16">
    <location>
        <begin position="707"/>
        <end position="791"/>
    </location>
</feature>
<comment type="subcellular location">
    <subcellularLocation>
        <location evidence="1">Cell membrane</location>
        <topology evidence="1">Multi-pass membrane protein</topology>
    </subcellularLocation>
    <subcellularLocation>
        <location evidence="9">Membrane</location>
        <topology evidence="9">Multi-pass membrane protein</topology>
    </subcellularLocation>
</comment>
<dbReference type="InterPro" id="IPR001750">
    <property type="entry name" value="ND/Mrp_TM"/>
</dbReference>
<proteinExistence type="predicted"/>
<dbReference type="InterPro" id="IPR007182">
    <property type="entry name" value="MnhB"/>
</dbReference>
<evidence type="ECO:0000259" key="16">
    <source>
        <dbReference type="Pfam" id="PF20501"/>
    </source>
</evidence>
<evidence type="ECO:0000256" key="1">
    <source>
        <dbReference type="ARBA" id="ARBA00004651"/>
    </source>
</evidence>
<feature type="transmembrane region" description="Helical" evidence="11">
    <location>
        <begin position="707"/>
        <end position="727"/>
    </location>
</feature>
<evidence type="ECO:0000259" key="15">
    <source>
        <dbReference type="Pfam" id="PF13244"/>
    </source>
</evidence>
<evidence type="ECO:0000313" key="17">
    <source>
        <dbReference type="EMBL" id="QNE90187.1"/>
    </source>
</evidence>
<dbReference type="GO" id="GO:0005886">
    <property type="term" value="C:plasma membrane"/>
    <property type="evidence" value="ECO:0007669"/>
    <property type="project" value="UniProtKB-SubCell"/>
</dbReference>
<feature type="domain" description="NADH:quinone oxidoreductase/Mrp antiporter transmembrane" evidence="12">
    <location>
        <begin position="127"/>
        <end position="407"/>
    </location>
</feature>
<feature type="transmembrane region" description="Helical" evidence="11">
    <location>
        <begin position="931"/>
        <end position="952"/>
    </location>
</feature>
<feature type="transmembrane region" description="Helical" evidence="11">
    <location>
        <begin position="878"/>
        <end position="901"/>
    </location>
</feature>
<gene>
    <name evidence="17" type="ORF">H0194_04175</name>
</gene>
<feature type="transmembrane region" description="Helical" evidence="11">
    <location>
        <begin position="270"/>
        <end position="290"/>
    </location>
</feature>
<feature type="transmembrane region" description="Helical" evidence="11">
    <location>
        <begin position="107"/>
        <end position="125"/>
    </location>
</feature>
<keyword evidence="6 11" id="KW-1133">Transmembrane helix</keyword>
<accession>A0A7G7CRH1</accession>
<feature type="transmembrane region" description="Helical" evidence="11">
    <location>
        <begin position="131"/>
        <end position="152"/>
    </location>
</feature>
<dbReference type="Pfam" id="PF20501">
    <property type="entry name" value="MbhE"/>
    <property type="match status" value="1"/>
</dbReference>
<dbReference type="Pfam" id="PF13244">
    <property type="entry name" value="MbhD"/>
    <property type="match status" value="1"/>
</dbReference>
<feature type="transmembrane region" description="Helical" evidence="11">
    <location>
        <begin position="847"/>
        <end position="866"/>
    </location>
</feature>
<feature type="transmembrane region" description="Helical" evidence="11">
    <location>
        <begin position="77"/>
        <end position="100"/>
    </location>
</feature>
<keyword evidence="2" id="KW-0813">Transport</keyword>
<dbReference type="PANTHER" id="PTHR43373">
    <property type="entry name" value="NA(+)/H(+) ANTIPORTER SUBUNIT"/>
    <property type="match status" value="1"/>
</dbReference>
<keyword evidence="3" id="KW-0050">Antiport</keyword>
<evidence type="ECO:0000313" key="18">
    <source>
        <dbReference type="Proteomes" id="UP000515743"/>
    </source>
</evidence>
<dbReference type="InterPro" id="IPR046806">
    <property type="entry name" value="MrpA_C/MbhE"/>
</dbReference>
<evidence type="ECO:0000259" key="12">
    <source>
        <dbReference type="Pfam" id="PF00361"/>
    </source>
</evidence>
<feature type="transmembrane region" description="Helical" evidence="11">
    <location>
        <begin position="242"/>
        <end position="264"/>
    </location>
</feature>
<dbReference type="Pfam" id="PF00361">
    <property type="entry name" value="Proton_antipo_M"/>
    <property type="match status" value="1"/>
</dbReference>
<feature type="transmembrane region" description="Helical" evidence="11">
    <location>
        <begin position="516"/>
        <end position="537"/>
    </location>
</feature>
<dbReference type="NCBIfam" id="NF009284">
    <property type="entry name" value="PRK12644.1"/>
    <property type="match status" value="1"/>
</dbReference>
<dbReference type="Proteomes" id="UP000515743">
    <property type="component" value="Chromosome"/>
</dbReference>
<dbReference type="AlphaFoldDB" id="A0A7G7CRH1"/>
<feature type="transmembrane region" description="Helical" evidence="11">
    <location>
        <begin position="410"/>
        <end position="432"/>
    </location>
</feature>
<feature type="domain" description="NADH-Ubiquinone oxidoreductase (complex I) chain 5 N-terminal" evidence="13">
    <location>
        <begin position="62"/>
        <end position="102"/>
    </location>
</feature>
<evidence type="ECO:0000259" key="13">
    <source>
        <dbReference type="Pfam" id="PF00662"/>
    </source>
</evidence>
<evidence type="ECO:0000256" key="10">
    <source>
        <dbReference type="SAM" id="MobiDB-lite"/>
    </source>
</evidence>
<evidence type="ECO:0000256" key="3">
    <source>
        <dbReference type="ARBA" id="ARBA00022449"/>
    </source>
</evidence>
<feature type="transmembrane region" description="Helical" evidence="11">
    <location>
        <begin position="646"/>
        <end position="663"/>
    </location>
</feature>
<evidence type="ECO:0000256" key="4">
    <source>
        <dbReference type="ARBA" id="ARBA00022475"/>
    </source>
</evidence>
<dbReference type="EMBL" id="CP059404">
    <property type="protein sequence ID" value="QNE90187.1"/>
    <property type="molecule type" value="Genomic_DNA"/>
</dbReference>
<feature type="transmembrane region" description="Helical" evidence="11">
    <location>
        <begin position="619"/>
        <end position="639"/>
    </location>
</feature>
<feature type="transmembrane region" description="Helical" evidence="11">
    <location>
        <begin position="203"/>
        <end position="230"/>
    </location>
</feature>
<keyword evidence="8 11" id="KW-0472">Membrane</keyword>
<feature type="transmembrane region" description="Helical" evidence="11">
    <location>
        <begin position="669"/>
        <end position="687"/>
    </location>
</feature>
<evidence type="ECO:0000256" key="6">
    <source>
        <dbReference type="ARBA" id="ARBA00022989"/>
    </source>
</evidence>
<organism evidence="17 18">
    <name type="scientific">Corynebacterium incognita</name>
    <dbReference type="NCBI Taxonomy" id="2754725"/>
    <lineage>
        <taxon>Bacteria</taxon>
        <taxon>Bacillati</taxon>
        <taxon>Actinomycetota</taxon>
        <taxon>Actinomycetes</taxon>
        <taxon>Mycobacteriales</taxon>
        <taxon>Corynebacteriaceae</taxon>
        <taxon>Corynebacterium</taxon>
    </lineage>
</organism>
<dbReference type="GO" id="GO:0006811">
    <property type="term" value="P:monoatomic ion transport"/>
    <property type="evidence" value="ECO:0007669"/>
    <property type="project" value="UniProtKB-KW"/>
</dbReference>
<keyword evidence="7" id="KW-0406">Ion transport</keyword>
<dbReference type="KEGG" id="cik:H0194_04175"/>
<feature type="transmembrane region" description="Helical" evidence="11">
    <location>
        <begin position="367"/>
        <end position="390"/>
    </location>
</feature>
<evidence type="ECO:0000256" key="7">
    <source>
        <dbReference type="ARBA" id="ARBA00023065"/>
    </source>
</evidence>
<keyword evidence="4" id="KW-1003">Cell membrane</keyword>
<feature type="transmembrane region" description="Helical" evidence="11">
    <location>
        <begin position="324"/>
        <end position="346"/>
    </location>
</feature>
<dbReference type="InterPro" id="IPR001516">
    <property type="entry name" value="Proton_antipo_N"/>
</dbReference>
<evidence type="ECO:0000256" key="8">
    <source>
        <dbReference type="ARBA" id="ARBA00023136"/>
    </source>
</evidence>
<feature type="transmembrane region" description="Helical" evidence="11">
    <location>
        <begin position="763"/>
        <end position="782"/>
    </location>
</feature>
<evidence type="ECO:0000256" key="2">
    <source>
        <dbReference type="ARBA" id="ARBA00022448"/>
    </source>
</evidence>
<keyword evidence="5 9" id="KW-0812">Transmembrane</keyword>
<protein>
    <submittedName>
        <fullName evidence="17">Na+/H+ antiporter subunit A</fullName>
    </submittedName>
</protein>
<sequence>MLILLGVLIAATCLAPLLIKVLGRPAFGALAIPNAVGFFWVLQLFTTGAFKDGQYLSEKIEWMPSAHLALNFRLDPLAGLFSLIILGIGTLVMVYCWGYFSSLRNRSGAFAAEMAGFATAMYGLVISDNLLLMYVFWEITSVLSFLLVSYYGERASSRRSAGQALMVTTLGGLAMLLGIILFGRQSGIWDFSQVDSFTNVAQTPYVTIAIILILAGALSKSAIAPAHFWLPGAMAAPTPVSAYLHSAAMVKAGIFLVAVLAPYFQVVTSWHLVVIPLGLFTMLLGGWMALKQKDLKLILAYGTVSQLGFITSVMAIGSREAMQAGLAMTFAHALFKSALFMVTGAIDHSTGTRDIDKLSGLRRKEPLLFIIAALSTASMAGVPPLFGFVSKEAVLEAVLHEDLLVGMPRAMMTVAIVVGSILTMAYSLRFMWGAFSVKKPEHVSGGGVSPAVQAMHRVSPLLWLPPGVATALTVFFGIFPELLSAGITQHLNATFPLARGVDGAGQDASEKVAELALWHGFTIPLGLSAIIIAAGVLMHWQRHLVYKAQFDYPALGSADDAYDAVLMHLRNLSLRITASTQRGSLQVNLAIIFGVLILLPTIALISGQRNDIRMILADNPWQAIAALVIIAAAIASTVLDNRLSAVIVVGITGYSLAFIFALYGATDLALTQLLVETIIMVLFMLVLRKMPANTEWRQDPKLKRLRAWLSIGVGLSVTTVAMFAMNARSASPISEHMPELAKNIGHGDNAVNVLLVDLRAWDTLGEISVLVIAATGIASLIYRTQSFSRSSRRPTLRVTGRRWLATGVESETAQNRSLMVDVATRLLFPCMMALSAYFFFAGHNAPGGGFAGGLVASLAFTLRYLAGGRAELEEALPIDASRILGAGLFISTSMAVIPLFFERPVLSTAYEKVSVPLIGDVSLPSALVFDLGVYLIVVGLTLLILTSLGGQLDREEEMRKQRARDRARNLARQKKRRDALRRSKAAATSTSTAASTTSTANTASKGGEK</sequence>
<feature type="domain" description="Na+/H+ antiporter MnhB subunit-related protein" evidence="14">
    <location>
        <begin position="820"/>
        <end position="942"/>
    </location>
</feature>
<evidence type="ECO:0000256" key="5">
    <source>
        <dbReference type="ARBA" id="ARBA00022692"/>
    </source>
</evidence>
<feature type="transmembrane region" description="Helical" evidence="11">
    <location>
        <begin position="297"/>
        <end position="318"/>
    </location>
</feature>
<feature type="transmembrane region" description="Helical" evidence="11">
    <location>
        <begin position="164"/>
        <end position="183"/>
    </location>
</feature>
<feature type="transmembrane region" description="Helical" evidence="11">
    <location>
        <begin position="461"/>
        <end position="479"/>
    </location>
</feature>
<feature type="compositionally biased region" description="Low complexity" evidence="10">
    <location>
        <begin position="985"/>
        <end position="1009"/>
    </location>
</feature>
<dbReference type="Pfam" id="PF04039">
    <property type="entry name" value="MnhB"/>
    <property type="match status" value="1"/>
</dbReference>
<dbReference type="Pfam" id="PF00662">
    <property type="entry name" value="Proton_antipo_N"/>
    <property type="match status" value="1"/>
</dbReference>
<evidence type="ECO:0000256" key="9">
    <source>
        <dbReference type="RuleBase" id="RU000320"/>
    </source>
</evidence>
<reference evidence="17 18" key="1">
    <citation type="submission" date="2020-07" db="EMBL/GenBank/DDBJ databases">
        <title>Complete genome and description of Corynebacterium incognita strain Marseille-Q3630 sp. nov.</title>
        <authorList>
            <person name="Boxberger M."/>
        </authorList>
    </citation>
    <scope>NUCLEOTIDE SEQUENCE [LARGE SCALE GENOMIC DNA]</scope>
    <source>
        <strain evidence="17 18">Marseille-Q3630</strain>
    </source>
</reference>
<keyword evidence="18" id="KW-1185">Reference proteome</keyword>
<dbReference type="RefSeq" id="WP_185176560.1">
    <property type="nucleotide sequence ID" value="NZ_CP059404.1"/>
</dbReference>
<dbReference type="InterPro" id="IPR025383">
    <property type="entry name" value="MrpA_C/MbhD"/>
</dbReference>
<feature type="transmembrane region" description="Helical" evidence="11">
    <location>
        <begin position="585"/>
        <end position="607"/>
    </location>
</feature>
<dbReference type="InterPro" id="IPR042106">
    <property type="entry name" value="Nuo/plastoQ_OxRdtase_6_NuoJ"/>
</dbReference>